<dbReference type="Gene3D" id="3.50.30.50">
    <property type="entry name" value="Putative cyclase"/>
    <property type="match status" value="1"/>
</dbReference>
<organism evidence="1 2">
    <name type="scientific">Tissierella pigra</name>
    <dbReference type="NCBI Taxonomy" id="2607614"/>
    <lineage>
        <taxon>Bacteria</taxon>
        <taxon>Bacillati</taxon>
        <taxon>Bacillota</taxon>
        <taxon>Tissierellia</taxon>
        <taxon>Tissierellales</taxon>
        <taxon>Tissierellaceae</taxon>
        <taxon>Tissierella</taxon>
    </lineage>
</organism>
<dbReference type="GO" id="GO:0004061">
    <property type="term" value="F:arylformamidase activity"/>
    <property type="evidence" value="ECO:0007669"/>
    <property type="project" value="InterPro"/>
</dbReference>
<accession>A0A6N7XE36</accession>
<proteinExistence type="predicted"/>
<dbReference type="PANTHER" id="PTHR31118:SF12">
    <property type="entry name" value="CYCLASE-LIKE PROTEIN 2"/>
    <property type="match status" value="1"/>
</dbReference>
<dbReference type="Pfam" id="PF04199">
    <property type="entry name" value="Cyclase"/>
    <property type="match status" value="1"/>
</dbReference>
<keyword evidence="2" id="KW-1185">Reference proteome</keyword>
<gene>
    <name evidence="1" type="ORF">FYJ83_02430</name>
</gene>
<dbReference type="SUPFAM" id="SSF102198">
    <property type="entry name" value="Putative cyclase"/>
    <property type="match status" value="1"/>
</dbReference>
<dbReference type="InterPro" id="IPR007325">
    <property type="entry name" value="KFase/CYL"/>
</dbReference>
<dbReference type="RefSeq" id="WP_154438750.1">
    <property type="nucleotide sequence ID" value="NZ_VUNQ01000003.1"/>
</dbReference>
<sequence length="206" mass="23641">MEKLIDLSYIIEDNMPVYPGDSVTSLKQVKVLQEDFYNNYRLDISMHSGTHIDSPMHLTESKEYICEMPLETFIGKGCIIDVRSQPIIRGKPAYKKSIKENSIVLLYTGWDEEYGKNSYYDNHPIVDISLGKLLIEKNIKMLGIDMPSPDKYPFETHKLLFKSNICIMENLRNLDKLLGVPSFEVIAFPLKMRADSSMARAIARVL</sequence>
<dbReference type="EMBL" id="VUNQ01000003">
    <property type="protein sequence ID" value="MSU00321.1"/>
    <property type="molecule type" value="Genomic_DNA"/>
</dbReference>
<dbReference type="Proteomes" id="UP000469523">
    <property type="component" value="Unassembled WGS sequence"/>
</dbReference>
<reference evidence="1 2" key="1">
    <citation type="submission" date="2019-09" db="EMBL/GenBank/DDBJ databases">
        <title>In-depth cultivation of the pig gut microbiome towards novel bacterial diversity and tailored functional studies.</title>
        <authorList>
            <person name="Wylensek D."/>
            <person name="Hitch T.C.A."/>
            <person name="Clavel T."/>
        </authorList>
    </citation>
    <scope>NUCLEOTIDE SEQUENCE [LARGE SCALE GENOMIC DNA]</scope>
    <source>
        <strain evidence="1 2">WCA3-693-APC-4?</strain>
    </source>
</reference>
<dbReference type="InterPro" id="IPR037175">
    <property type="entry name" value="KFase_sf"/>
</dbReference>
<name>A0A6N7XE36_9FIRM</name>
<evidence type="ECO:0000313" key="2">
    <source>
        <dbReference type="Proteomes" id="UP000469523"/>
    </source>
</evidence>
<protein>
    <submittedName>
        <fullName evidence="1">Cyclase family protein</fullName>
    </submittedName>
</protein>
<comment type="caution">
    <text evidence="1">The sequence shown here is derived from an EMBL/GenBank/DDBJ whole genome shotgun (WGS) entry which is preliminary data.</text>
</comment>
<dbReference type="GO" id="GO:0019441">
    <property type="term" value="P:L-tryptophan catabolic process to kynurenine"/>
    <property type="evidence" value="ECO:0007669"/>
    <property type="project" value="InterPro"/>
</dbReference>
<evidence type="ECO:0000313" key="1">
    <source>
        <dbReference type="EMBL" id="MSU00321.1"/>
    </source>
</evidence>
<dbReference type="PANTHER" id="PTHR31118">
    <property type="entry name" value="CYCLASE-LIKE PROTEIN 2"/>
    <property type="match status" value="1"/>
</dbReference>
<dbReference type="AlphaFoldDB" id="A0A6N7XE36"/>